<feature type="transmembrane region" description="Helical" evidence="1">
    <location>
        <begin position="12"/>
        <end position="29"/>
    </location>
</feature>
<protein>
    <submittedName>
        <fullName evidence="2">Uncharacterized protein</fullName>
    </submittedName>
</protein>
<keyword evidence="1" id="KW-0472">Membrane</keyword>
<dbReference type="EMBL" id="BK015564">
    <property type="protein sequence ID" value="DAE13286.1"/>
    <property type="molecule type" value="Genomic_DNA"/>
</dbReference>
<evidence type="ECO:0000313" key="2">
    <source>
        <dbReference type="EMBL" id="DAE13286.1"/>
    </source>
</evidence>
<accession>A0A8S5Q1V1</accession>
<keyword evidence="1" id="KW-0812">Transmembrane</keyword>
<keyword evidence="1" id="KW-1133">Transmembrane helix</keyword>
<name>A0A8S5Q1V1_9CAUD</name>
<proteinExistence type="predicted"/>
<reference evidence="2" key="1">
    <citation type="journal article" date="2021" name="Proc. Natl. Acad. Sci. U.S.A.">
        <title>A Catalog of Tens of Thousands of Viruses from Human Metagenomes Reveals Hidden Associations with Chronic Diseases.</title>
        <authorList>
            <person name="Tisza M.J."/>
            <person name="Buck C.B."/>
        </authorList>
    </citation>
    <scope>NUCLEOTIDE SEQUENCE</scope>
    <source>
        <strain evidence="2">CtLqe90</strain>
    </source>
</reference>
<sequence>MKKIISLDNKHYFKLFLQLILNLFISYRINKFIFILNCT</sequence>
<organism evidence="2">
    <name type="scientific">Siphoviridae sp. ctLqe90</name>
    <dbReference type="NCBI Taxonomy" id="2825456"/>
    <lineage>
        <taxon>Viruses</taxon>
        <taxon>Duplodnaviria</taxon>
        <taxon>Heunggongvirae</taxon>
        <taxon>Uroviricota</taxon>
        <taxon>Caudoviricetes</taxon>
    </lineage>
</organism>
<evidence type="ECO:0000256" key="1">
    <source>
        <dbReference type="SAM" id="Phobius"/>
    </source>
</evidence>